<dbReference type="AlphaFoldDB" id="A0A0C9VJQ1"/>
<protein>
    <submittedName>
        <fullName evidence="1">Uncharacterized protein</fullName>
    </submittedName>
</protein>
<sequence length="613" mass="69243">MSTELHAQISLLGSSNLKRFINTDQVRDILSIYTKKINELRINFILRNTVGIRKTVELIAQKQVTLNVSDQDRAIEELGEVARYFRQVLPGDLHIVRELQDPWESKEQPADLKELRKLDRKTYGADYEIRLQGDSHTTLARIYHGQAAIKNLKHDLHTLSQVKHENVVQLTAYSISPSFSALIFSNDGSWHWGGRLAGEPDLHLHVKAYTWTQGIYDAMDYLMEYDTEARKTPFWGDLNFRMGSTGVKILVDKNDRALVSLGGSWVNFIVETYALHNISRNTLNELLKIWSDPAECGVFRSGCQKKTLLQALHCVLSNVNAQPLIWDNYSEQFVLGGVYILQLWSDPSKPEWAIKTVQVGYLIGTFPVSIDLQSSGYGDPWNNFPKNASRSEVETNNVFPEYEVYCLPNDSFSTDEDGGWPCSQDEHHFSLRLTAGSTGPYSEACKAWILGHAFLSQAGYISRGGGVSRTHFCNQEKLFLCPANIGSDGKATPPDVFWSLDPSGSHQMSDVEAKTWGIKPHILRATPSFVSDCFHPWLQYIQPIYKRLGFDTNSDEVARLLGFPKMQPAVENHKTFRRNSFTAFKGNIHAPPANVLCTTTPRPSVWLDVELSN</sequence>
<keyword evidence="2" id="KW-1185">Reference proteome</keyword>
<dbReference type="EMBL" id="KN837134">
    <property type="protein sequence ID" value="KIJ41842.1"/>
    <property type="molecule type" value="Genomic_DNA"/>
</dbReference>
<dbReference type="OrthoDB" id="3331763at2759"/>
<reference evidence="1 2" key="1">
    <citation type="submission" date="2014-06" db="EMBL/GenBank/DDBJ databases">
        <title>Evolutionary Origins and Diversification of the Mycorrhizal Mutualists.</title>
        <authorList>
            <consortium name="DOE Joint Genome Institute"/>
            <consortium name="Mycorrhizal Genomics Consortium"/>
            <person name="Kohler A."/>
            <person name="Kuo A."/>
            <person name="Nagy L.G."/>
            <person name="Floudas D."/>
            <person name="Copeland A."/>
            <person name="Barry K.W."/>
            <person name="Cichocki N."/>
            <person name="Veneault-Fourrey C."/>
            <person name="LaButti K."/>
            <person name="Lindquist E.A."/>
            <person name="Lipzen A."/>
            <person name="Lundell T."/>
            <person name="Morin E."/>
            <person name="Murat C."/>
            <person name="Riley R."/>
            <person name="Ohm R."/>
            <person name="Sun H."/>
            <person name="Tunlid A."/>
            <person name="Henrissat B."/>
            <person name="Grigoriev I.V."/>
            <person name="Hibbett D.S."/>
            <person name="Martin F."/>
        </authorList>
    </citation>
    <scope>NUCLEOTIDE SEQUENCE [LARGE SCALE GENOMIC DNA]</scope>
    <source>
        <strain evidence="1 2">SS14</strain>
    </source>
</reference>
<dbReference type="Proteomes" id="UP000054279">
    <property type="component" value="Unassembled WGS sequence"/>
</dbReference>
<dbReference type="HOGENOM" id="CLU_445618_0_0_1"/>
<proteinExistence type="predicted"/>
<evidence type="ECO:0000313" key="1">
    <source>
        <dbReference type="EMBL" id="KIJ41842.1"/>
    </source>
</evidence>
<name>A0A0C9VJQ1_SPHS4</name>
<evidence type="ECO:0000313" key="2">
    <source>
        <dbReference type="Proteomes" id="UP000054279"/>
    </source>
</evidence>
<organism evidence="1 2">
    <name type="scientific">Sphaerobolus stellatus (strain SS14)</name>
    <dbReference type="NCBI Taxonomy" id="990650"/>
    <lineage>
        <taxon>Eukaryota</taxon>
        <taxon>Fungi</taxon>
        <taxon>Dikarya</taxon>
        <taxon>Basidiomycota</taxon>
        <taxon>Agaricomycotina</taxon>
        <taxon>Agaricomycetes</taxon>
        <taxon>Phallomycetidae</taxon>
        <taxon>Geastrales</taxon>
        <taxon>Sphaerobolaceae</taxon>
        <taxon>Sphaerobolus</taxon>
    </lineage>
</organism>
<gene>
    <name evidence="1" type="ORF">M422DRAFT_68173</name>
</gene>
<accession>A0A0C9VJQ1</accession>